<proteinExistence type="predicted"/>
<comment type="caution">
    <text evidence="1">The sequence shown here is derived from an EMBL/GenBank/DDBJ whole genome shotgun (WGS) entry which is preliminary data.</text>
</comment>
<dbReference type="RefSeq" id="WP_234602702.1">
    <property type="nucleotide sequence ID" value="NZ_CP094997.1"/>
</dbReference>
<dbReference type="AlphaFoldDB" id="A0A9X1PNH4"/>
<evidence type="ECO:0000313" key="2">
    <source>
        <dbReference type="Proteomes" id="UP001139000"/>
    </source>
</evidence>
<evidence type="ECO:0000313" key="1">
    <source>
        <dbReference type="EMBL" id="MCF0064627.1"/>
    </source>
</evidence>
<gene>
    <name evidence="1" type="ORF">LXM26_24165</name>
</gene>
<accession>A0A9X1PNH4</accession>
<sequence length="129" mass="14959">MNYEQIIKLAVNREVKIVVTGRRNTNRNTISLSLDFFVKDRHDENFSPLIGTNHPKYYKFKAYSAEKSQYLQLEYSGVSRSQLNKILDAFKAQFAVGTNFEYSADIDKRIKYLKGLRVTARSVRQLGIT</sequence>
<organism evidence="1 2">
    <name type="scientific">Dyadobacter chenwenxiniae</name>
    <dbReference type="NCBI Taxonomy" id="2906456"/>
    <lineage>
        <taxon>Bacteria</taxon>
        <taxon>Pseudomonadati</taxon>
        <taxon>Bacteroidota</taxon>
        <taxon>Cytophagia</taxon>
        <taxon>Cytophagales</taxon>
        <taxon>Spirosomataceae</taxon>
        <taxon>Dyadobacter</taxon>
    </lineage>
</organism>
<dbReference type="Proteomes" id="UP001139000">
    <property type="component" value="Unassembled WGS sequence"/>
</dbReference>
<protein>
    <submittedName>
        <fullName evidence="1">Uncharacterized protein</fullName>
    </submittedName>
</protein>
<reference evidence="1" key="1">
    <citation type="submission" date="2021-12" db="EMBL/GenBank/DDBJ databases">
        <title>Novel species in genus Dyadobacter.</title>
        <authorList>
            <person name="Ma C."/>
        </authorList>
    </citation>
    <scope>NUCLEOTIDE SEQUENCE</scope>
    <source>
        <strain evidence="1">LJ419</strain>
    </source>
</reference>
<name>A0A9X1PNH4_9BACT</name>
<dbReference type="EMBL" id="JAJTTC010000008">
    <property type="protein sequence ID" value="MCF0064627.1"/>
    <property type="molecule type" value="Genomic_DNA"/>
</dbReference>
<keyword evidence="2" id="KW-1185">Reference proteome</keyword>